<organism evidence="3 4">
    <name type="scientific">Candidatus Naiadarchaeum limnaeum</name>
    <dbReference type="NCBI Taxonomy" id="2756139"/>
    <lineage>
        <taxon>Archaea</taxon>
        <taxon>Candidatus Undinarchaeota</taxon>
        <taxon>Candidatus Undinarchaeia</taxon>
        <taxon>Candidatus Naiadarchaeales</taxon>
        <taxon>Candidatus Naiadarchaeaceae</taxon>
        <taxon>Candidatus Naiadarchaeum</taxon>
    </lineage>
</organism>
<proteinExistence type="predicted"/>
<dbReference type="Proteomes" id="UP000646946">
    <property type="component" value="Unassembled WGS sequence"/>
</dbReference>
<keyword evidence="2" id="KW-1133">Transmembrane helix</keyword>
<gene>
    <name evidence="3" type="ORF">H1016_01000</name>
</gene>
<feature type="transmembrane region" description="Helical" evidence="2">
    <location>
        <begin position="31"/>
        <end position="53"/>
    </location>
</feature>
<name>A0A832V0Z3_9ARCH</name>
<comment type="caution">
    <text evidence="3">The sequence shown here is derived from an EMBL/GenBank/DDBJ whole genome shotgun (WGS) entry which is preliminary data.</text>
</comment>
<sequence>MAAKKVKPPLETKVPPEADAPPEEVHEGHSLITIFFLIAVIVTIVLFIPPALVQLPQPPAQPSQLPPKVEPVKEAPDYESRFIRNSYDVNKQHNFGLFESKLLRMGFYTFYNDVSKQEETVFRADIWVRNVGKAEEDFNSFNGFIRQPPYHYNVTGGTFNGEDVTPGESREGYILFENIPKDLNGDISVSIGTARSYSSIFGIQSQFPFLYELSYPA</sequence>
<reference evidence="3 4" key="1">
    <citation type="journal article" name="Nat. Commun.">
        <title>Undinarchaeota illuminate DPANN phylogeny and the impact of gene transfer on archaeal evolution.</title>
        <authorList>
            <person name="Dombrowski N."/>
            <person name="Williams T.A."/>
            <person name="Sun J."/>
            <person name="Woodcroft B.J."/>
            <person name="Lee J.H."/>
            <person name="Minh B.Q."/>
            <person name="Rinke C."/>
            <person name="Spang A."/>
        </authorList>
    </citation>
    <scope>NUCLEOTIDE SEQUENCE [LARGE SCALE GENOMIC DNA]</scope>
    <source>
        <strain evidence="3">MAG_bin1129</strain>
    </source>
</reference>
<dbReference type="EMBL" id="DVAB01000008">
    <property type="protein sequence ID" value="HIK00101.1"/>
    <property type="molecule type" value="Genomic_DNA"/>
</dbReference>
<keyword evidence="4" id="KW-1185">Reference proteome</keyword>
<evidence type="ECO:0000313" key="3">
    <source>
        <dbReference type="EMBL" id="HIK00101.1"/>
    </source>
</evidence>
<evidence type="ECO:0008006" key="5">
    <source>
        <dbReference type="Google" id="ProtNLM"/>
    </source>
</evidence>
<evidence type="ECO:0000256" key="1">
    <source>
        <dbReference type="SAM" id="MobiDB-lite"/>
    </source>
</evidence>
<dbReference type="AlphaFoldDB" id="A0A832V0Z3"/>
<keyword evidence="2" id="KW-0812">Transmembrane</keyword>
<feature type="region of interest" description="Disordered" evidence="1">
    <location>
        <begin position="1"/>
        <end position="23"/>
    </location>
</feature>
<protein>
    <recommendedName>
        <fullName evidence="5">DUF4352 domain-containing protein</fullName>
    </recommendedName>
</protein>
<evidence type="ECO:0000256" key="2">
    <source>
        <dbReference type="SAM" id="Phobius"/>
    </source>
</evidence>
<accession>A0A832V0Z3</accession>
<evidence type="ECO:0000313" key="4">
    <source>
        <dbReference type="Proteomes" id="UP000646946"/>
    </source>
</evidence>
<keyword evidence="2" id="KW-0472">Membrane</keyword>